<sequence length="296" mass="33635">MTLKQIEYFLKVCELKQISECSKFFGISQSAMSISIKNLENSLGGDLFDRRGKSLSINERGKAFYKSIKPIYNRVLEIERNMQNESMYELSLMSSQNVGTYLSPYILSGILEKNDKINLSVSMGNTTQILDEVVNNKIDIGLIEGDLENSDVKSVLICKDEIIVVTGNKNLSDKTYSINDLTKEEWVMRESGSGTRDSFYANLPGDISLNTILELPTTEAIKRCLEDSSYFTCLPRFAVKNELGKSLFEVKVKGKKFLRNIYLVYSKDKDDSETFLNIISKIEKEIRETHAKLTEI</sequence>
<dbReference type="AlphaFoldDB" id="A0A7M1LH21"/>
<evidence type="ECO:0000256" key="1">
    <source>
        <dbReference type="ARBA" id="ARBA00009437"/>
    </source>
</evidence>
<dbReference type="GO" id="GO:0000976">
    <property type="term" value="F:transcription cis-regulatory region binding"/>
    <property type="evidence" value="ECO:0007669"/>
    <property type="project" value="TreeGrafter"/>
</dbReference>
<dbReference type="Gene3D" id="1.10.10.10">
    <property type="entry name" value="Winged helix-like DNA-binding domain superfamily/Winged helix DNA-binding domain"/>
    <property type="match status" value="1"/>
</dbReference>
<feature type="domain" description="HTH lysR-type" evidence="5">
    <location>
        <begin position="1"/>
        <end position="58"/>
    </location>
</feature>
<keyword evidence="7" id="KW-1185">Reference proteome</keyword>
<gene>
    <name evidence="6" type="ORF">IMC76_02190</name>
</gene>
<dbReference type="GO" id="GO:0003700">
    <property type="term" value="F:DNA-binding transcription factor activity"/>
    <property type="evidence" value="ECO:0007669"/>
    <property type="project" value="InterPro"/>
</dbReference>
<keyword evidence="2" id="KW-0805">Transcription regulation</keyword>
<name>A0A7M1LH21_9BACT</name>
<dbReference type="PROSITE" id="PS50931">
    <property type="entry name" value="HTH_LYSR"/>
    <property type="match status" value="1"/>
</dbReference>
<dbReference type="Gene3D" id="3.40.190.290">
    <property type="match status" value="1"/>
</dbReference>
<evidence type="ECO:0000259" key="5">
    <source>
        <dbReference type="PROSITE" id="PS50931"/>
    </source>
</evidence>
<accession>A0A7M1LH21</accession>
<dbReference type="InterPro" id="IPR036390">
    <property type="entry name" value="WH_DNA-bd_sf"/>
</dbReference>
<reference evidence="6 7" key="1">
    <citation type="submission" date="2020-10" db="EMBL/GenBank/DDBJ databases">
        <title>Campylobacter and Helicobacter PacBio genomes.</title>
        <authorList>
            <person name="Lane C."/>
        </authorList>
    </citation>
    <scope>NUCLEOTIDE SEQUENCE [LARGE SCALE GENOMIC DNA]</scope>
    <source>
        <strain evidence="6 7">2016D-0077</strain>
    </source>
</reference>
<dbReference type="EMBL" id="CP063078">
    <property type="protein sequence ID" value="QOQ87643.1"/>
    <property type="molecule type" value="Genomic_DNA"/>
</dbReference>
<evidence type="ECO:0000313" key="6">
    <source>
        <dbReference type="EMBL" id="QOQ87643.1"/>
    </source>
</evidence>
<dbReference type="OrthoDB" id="5317428at2"/>
<dbReference type="InterPro" id="IPR036388">
    <property type="entry name" value="WH-like_DNA-bd_sf"/>
</dbReference>
<evidence type="ECO:0000256" key="3">
    <source>
        <dbReference type="ARBA" id="ARBA00023125"/>
    </source>
</evidence>
<dbReference type="InterPro" id="IPR005119">
    <property type="entry name" value="LysR_subst-bd"/>
</dbReference>
<dbReference type="Pfam" id="PF03466">
    <property type="entry name" value="LysR_substrate"/>
    <property type="match status" value="1"/>
</dbReference>
<dbReference type="Proteomes" id="UP000594749">
    <property type="component" value="Chromosome"/>
</dbReference>
<protein>
    <submittedName>
        <fullName evidence="6">LysR family transcriptional regulator</fullName>
    </submittedName>
</protein>
<dbReference type="SUPFAM" id="SSF46785">
    <property type="entry name" value="Winged helix' DNA-binding domain"/>
    <property type="match status" value="1"/>
</dbReference>
<evidence type="ECO:0000256" key="2">
    <source>
        <dbReference type="ARBA" id="ARBA00023015"/>
    </source>
</evidence>
<keyword evidence="4" id="KW-0804">Transcription</keyword>
<dbReference type="InterPro" id="IPR000847">
    <property type="entry name" value="LysR_HTH_N"/>
</dbReference>
<dbReference type="PANTHER" id="PTHR30126:SF40">
    <property type="entry name" value="HTH-TYPE TRANSCRIPTIONAL REGULATOR GLTR"/>
    <property type="match status" value="1"/>
</dbReference>
<dbReference type="RefSeq" id="WP_025802705.1">
    <property type="nucleotide sequence ID" value="NZ_CP053842.1"/>
</dbReference>
<dbReference type="SUPFAM" id="SSF53850">
    <property type="entry name" value="Periplasmic binding protein-like II"/>
    <property type="match status" value="1"/>
</dbReference>
<dbReference type="Pfam" id="PF00126">
    <property type="entry name" value="HTH_1"/>
    <property type="match status" value="1"/>
</dbReference>
<organism evidence="6 7">
    <name type="scientific">Campylobacter corcagiensis</name>
    <dbReference type="NCBI Taxonomy" id="1448857"/>
    <lineage>
        <taxon>Bacteria</taxon>
        <taxon>Pseudomonadati</taxon>
        <taxon>Campylobacterota</taxon>
        <taxon>Epsilonproteobacteria</taxon>
        <taxon>Campylobacterales</taxon>
        <taxon>Campylobacteraceae</taxon>
        <taxon>Campylobacter</taxon>
    </lineage>
</organism>
<comment type="similarity">
    <text evidence="1">Belongs to the LysR transcriptional regulatory family.</text>
</comment>
<dbReference type="PANTHER" id="PTHR30126">
    <property type="entry name" value="HTH-TYPE TRANSCRIPTIONAL REGULATOR"/>
    <property type="match status" value="1"/>
</dbReference>
<keyword evidence="3" id="KW-0238">DNA-binding</keyword>
<evidence type="ECO:0000256" key="4">
    <source>
        <dbReference type="ARBA" id="ARBA00023163"/>
    </source>
</evidence>
<evidence type="ECO:0000313" key="7">
    <source>
        <dbReference type="Proteomes" id="UP000594749"/>
    </source>
</evidence>
<proteinExistence type="inferred from homology"/>